<dbReference type="InterPro" id="IPR005548">
    <property type="entry name" value="Cell_div_FtsQ/DivIB_C"/>
</dbReference>
<gene>
    <name evidence="11" type="ORF">A2175_01045</name>
</gene>
<sequence>MKKNKFRKVYSVKRKKTLLKNRFFRLFVLLAIATGTFLYFLFFSPVFTIKNMQVIGNEQISEQDIVAAIKGEMTTFRGDNIFLFAPAEIKRAFLGTFPQVADINLQRDFPDGLKISIKERKPVAIFCQDKICFDLDKEGTLFESGATSSDSLPEIESQIFNKEVKSGTVVLSEDVLSQILNINERLKNFGVPAEEFSVVSEQRLNSKTSEGWEIYFNLKGDTEWQLTELSALLKAKIPSQKRKNLEYVDLRFDKVFIYPEIK</sequence>
<dbReference type="PROSITE" id="PS51779">
    <property type="entry name" value="POTRA"/>
    <property type="match status" value="1"/>
</dbReference>
<reference evidence="11 12" key="1">
    <citation type="journal article" date="2016" name="Nat. Commun.">
        <title>Thousands of microbial genomes shed light on interconnected biogeochemical processes in an aquifer system.</title>
        <authorList>
            <person name="Anantharaman K."/>
            <person name="Brown C.T."/>
            <person name="Hug L.A."/>
            <person name="Sharon I."/>
            <person name="Castelle C.J."/>
            <person name="Probst A.J."/>
            <person name="Thomas B.C."/>
            <person name="Singh A."/>
            <person name="Wilkins M.J."/>
            <person name="Karaoz U."/>
            <person name="Brodie E.L."/>
            <person name="Williams K.H."/>
            <person name="Hubbard S.S."/>
            <person name="Banfield J.F."/>
        </authorList>
    </citation>
    <scope>NUCLEOTIDE SEQUENCE [LARGE SCALE GENOMIC DNA]</scope>
</reference>
<accession>A0A1G2DZR1</accession>
<dbReference type="GO" id="GO:0016020">
    <property type="term" value="C:membrane"/>
    <property type="evidence" value="ECO:0007669"/>
    <property type="project" value="UniProtKB-SubCell"/>
</dbReference>
<dbReference type="Gene3D" id="3.10.20.310">
    <property type="entry name" value="membrane protein fhac"/>
    <property type="match status" value="1"/>
</dbReference>
<keyword evidence="2" id="KW-1003">Cell membrane</keyword>
<keyword evidence="7 9" id="KW-0472">Membrane</keyword>
<evidence type="ECO:0000256" key="9">
    <source>
        <dbReference type="SAM" id="Phobius"/>
    </source>
</evidence>
<dbReference type="PANTHER" id="PTHR35851">
    <property type="entry name" value="CELL DIVISION PROTEIN FTSQ"/>
    <property type="match status" value="1"/>
</dbReference>
<dbReference type="Pfam" id="PF03799">
    <property type="entry name" value="FtsQ_DivIB_C"/>
    <property type="match status" value="1"/>
</dbReference>
<dbReference type="InterPro" id="IPR034746">
    <property type="entry name" value="POTRA"/>
</dbReference>
<proteinExistence type="predicted"/>
<dbReference type="Proteomes" id="UP000176755">
    <property type="component" value="Unassembled WGS sequence"/>
</dbReference>
<evidence type="ECO:0000313" key="12">
    <source>
        <dbReference type="Proteomes" id="UP000176755"/>
    </source>
</evidence>
<protein>
    <recommendedName>
        <fullName evidence="10">POTRA domain-containing protein</fullName>
    </recommendedName>
</protein>
<dbReference type="InterPro" id="IPR026579">
    <property type="entry name" value="FtsQ"/>
</dbReference>
<evidence type="ECO:0000313" key="11">
    <source>
        <dbReference type="EMBL" id="OGZ18561.1"/>
    </source>
</evidence>
<evidence type="ECO:0000256" key="3">
    <source>
        <dbReference type="ARBA" id="ARBA00022519"/>
    </source>
</evidence>
<dbReference type="InterPro" id="IPR013685">
    <property type="entry name" value="POTRA_FtsQ_type"/>
</dbReference>
<dbReference type="PANTHER" id="PTHR35851:SF1">
    <property type="entry name" value="CELL DIVISION PROTEIN FTSQ"/>
    <property type="match status" value="1"/>
</dbReference>
<dbReference type="GO" id="GO:0090529">
    <property type="term" value="P:cell septum assembly"/>
    <property type="evidence" value="ECO:0007669"/>
    <property type="project" value="InterPro"/>
</dbReference>
<keyword evidence="5 9" id="KW-0812">Transmembrane</keyword>
<evidence type="ECO:0000256" key="5">
    <source>
        <dbReference type="ARBA" id="ARBA00022692"/>
    </source>
</evidence>
<keyword evidence="4" id="KW-0132">Cell division</keyword>
<evidence type="ECO:0000256" key="6">
    <source>
        <dbReference type="ARBA" id="ARBA00022989"/>
    </source>
</evidence>
<evidence type="ECO:0000256" key="1">
    <source>
        <dbReference type="ARBA" id="ARBA00004370"/>
    </source>
</evidence>
<dbReference type="EMBL" id="MHLY01000012">
    <property type="protein sequence ID" value="OGZ18561.1"/>
    <property type="molecule type" value="Genomic_DNA"/>
</dbReference>
<feature type="domain" description="POTRA" evidence="10">
    <location>
        <begin position="47"/>
        <end position="120"/>
    </location>
</feature>
<dbReference type="Gene3D" id="3.40.50.11690">
    <property type="entry name" value="Cell division protein FtsQ/DivIB"/>
    <property type="match status" value="1"/>
</dbReference>
<feature type="transmembrane region" description="Helical" evidence="9">
    <location>
        <begin position="23"/>
        <end position="43"/>
    </location>
</feature>
<keyword evidence="3" id="KW-0997">Cell inner membrane</keyword>
<keyword evidence="8" id="KW-0131">Cell cycle</keyword>
<comment type="caution">
    <text evidence="11">The sequence shown here is derived from an EMBL/GenBank/DDBJ whole genome shotgun (WGS) entry which is preliminary data.</text>
</comment>
<keyword evidence="6 9" id="KW-1133">Transmembrane helix</keyword>
<name>A0A1G2DZR1_9BACT</name>
<dbReference type="InterPro" id="IPR045335">
    <property type="entry name" value="FtsQ_C_sf"/>
</dbReference>
<evidence type="ECO:0000256" key="7">
    <source>
        <dbReference type="ARBA" id="ARBA00023136"/>
    </source>
</evidence>
<evidence type="ECO:0000259" key="10">
    <source>
        <dbReference type="PROSITE" id="PS51779"/>
    </source>
</evidence>
<evidence type="ECO:0000256" key="2">
    <source>
        <dbReference type="ARBA" id="ARBA00022475"/>
    </source>
</evidence>
<evidence type="ECO:0000256" key="4">
    <source>
        <dbReference type="ARBA" id="ARBA00022618"/>
    </source>
</evidence>
<dbReference type="AlphaFoldDB" id="A0A1G2DZR1"/>
<evidence type="ECO:0000256" key="8">
    <source>
        <dbReference type="ARBA" id="ARBA00023306"/>
    </source>
</evidence>
<organism evidence="11 12">
    <name type="scientific">Candidatus Nealsonbacteria bacterium RBG_13_42_11</name>
    <dbReference type="NCBI Taxonomy" id="1801663"/>
    <lineage>
        <taxon>Bacteria</taxon>
        <taxon>Candidatus Nealsoniibacteriota</taxon>
    </lineage>
</organism>
<comment type="subcellular location">
    <subcellularLocation>
        <location evidence="1">Membrane</location>
    </subcellularLocation>
</comment>
<dbReference type="Pfam" id="PF08478">
    <property type="entry name" value="POTRA_1"/>
    <property type="match status" value="1"/>
</dbReference>
<dbReference type="STRING" id="1801663.A2175_01045"/>